<dbReference type="PROSITE" id="PS50110">
    <property type="entry name" value="RESPONSE_REGULATORY"/>
    <property type="match status" value="1"/>
</dbReference>
<proteinExistence type="predicted"/>
<evidence type="ECO:0000256" key="5">
    <source>
        <dbReference type="PROSITE-ProRule" id="PRU00169"/>
    </source>
</evidence>
<feature type="domain" description="HTH luxR-type" evidence="6">
    <location>
        <begin position="141"/>
        <end position="206"/>
    </location>
</feature>
<dbReference type="InterPro" id="IPR001789">
    <property type="entry name" value="Sig_transdc_resp-reg_receiver"/>
</dbReference>
<dbReference type="PROSITE" id="PS50043">
    <property type="entry name" value="HTH_LUXR_2"/>
    <property type="match status" value="1"/>
</dbReference>
<evidence type="ECO:0000259" key="6">
    <source>
        <dbReference type="PROSITE" id="PS50043"/>
    </source>
</evidence>
<keyword evidence="2" id="KW-0805">Transcription regulation</keyword>
<evidence type="ECO:0000259" key="7">
    <source>
        <dbReference type="PROSITE" id="PS50110"/>
    </source>
</evidence>
<keyword evidence="4" id="KW-0804">Transcription</keyword>
<evidence type="ECO:0000256" key="1">
    <source>
        <dbReference type="ARBA" id="ARBA00022553"/>
    </source>
</evidence>
<gene>
    <name evidence="8" type="ORF">A2Y75_03805</name>
</gene>
<dbReference type="SUPFAM" id="SSF52172">
    <property type="entry name" value="CheY-like"/>
    <property type="match status" value="1"/>
</dbReference>
<dbReference type="PRINTS" id="PR00038">
    <property type="entry name" value="HTHLUXR"/>
</dbReference>
<dbReference type="SUPFAM" id="SSF46894">
    <property type="entry name" value="C-terminal effector domain of the bipartite response regulators"/>
    <property type="match status" value="1"/>
</dbReference>
<feature type="domain" description="Response regulatory" evidence="7">
    <location>
        <begin position="2"/>
        <end position="118"/>
    </location>
</feature>
<dbReference type="InterPro" id="IPR039420">
    <property type="entry name" value="WalR-like"/>
</dbReference>
<dbReference type="CDD" id="cd06170">
    <property type="entry name" value="LuxR_C_like"/>
    <property type="match status" value="1"/>
</dbReference>
<dbReference type="SMART" id="SM00421">
    <property type="entry name" value="HTH_LUXR"/>
    <property type="match status" value="1"/>
</dbReference>
<dbReference type="PANTHER" id="PTHR43214">
    <property type="entry name" value="TWO-COMPONENT RESPONSE REGULATOR"/>
    <property type="match status" value="1"/>
</dbReference>
<dbReference type="CDD" id="cd17535">
    <property type="entry name" value="REC_NarL-like"/>
    <property type="match status" value="1"/>
</dbReference>
<keyword evidence="1 5" id="KW-0597">Phosphoprotein</keyword>
<dbReference type="GO" id="GO:0003677">
    <property type="term" value="F:DNA binding"/>
    <property type="evidence" value="ECO:0007669"/>
    <property type="project" value="UniProtKB-KW"/>
</dbReference>
<dbReference type="STRING" id="1797197.A2Y75_03805"/>
<evidence type="ECO:0000313" key="8">
    <source>
        <dbReference type="EMBL" id="OFW56334.1"/>
    </source>
</evidence>
<dbReference type="GO" id="GO:0006355">
    <property type="term" value="P:regulation of DNA-templated transcription"/>
    <property type="evidence" value="ECO:0007669"/>
    <property type="project" value="InterPro"/>
</dbReference>
<dbReference type="Gene3D" id="3.40.50.2300">
    <property type="match status" value="1"/>
</dbReference>
<keyword evidence="3 8" id="KW-0238">DNA-binding</keyword>
<protein>
    <submittedName>
        <fullName evidence="8">DNA-binding response regulator</fullName>
    </submittedName>
</protein>
<dbReference type="InterPro" id="IPR000792">
    <property type="entry name" value="Tscrpt_reg_LuxR_C"/>
</dbReference>
<organism evidence="8 9">
    <name type="scientific">Candidatus Solincola sediminis</name>
    <dbReference type="NCBI Taxonomy" id="1797199"/>
    <lineage>
        <taxon>Bacteria</taxon>
        <taxon>Bacillati</taxon>
        <taxon>Actinomycetota</taxon>
        <taxon>Candidatus Geothermincolia</taxon>
        <taxon>Candidatus Geothermincolales</taxon>
        <taxon>Candidatus Geothermincolaceae</taxon>
        <taxon>Candidatus Solincola</taxon>
    </lineage>
</organism>
<dbReference type="Pfam" id="PF00072">
    <property type="entry name" value="Response_reg"/>
    <property type="match status" value="1"/>
</dbReference>
<evidence type="ECO:0000256" key="4">
    <source>
        <dbReference type="ARBA" id="ARBA00023163"/>
    </source>
</evidence>
<name>A0A1F2WHL6_9ACTN</name>
<dbReference type="AlphaFoldDB" id="A0A1F2WHL6"/>
<sequence length="209" mass="23119">MRVLIVDDHPVVRMGIKQMLADEPDIAETMEAKSVSEMMEYVRKEDWSVIVLDITLPDRSGLEALKDIKAIRPELPVLILSMHPEDQYAVRVLKAGAAGYVTKESAADELVKALRKVVSGGRYISPTLAERLAIAVGGDYDKPPHETLSDREFQVMCLIASGKKPAEIAGELLLSVKTVSTYRARVLEKMNMESNAEITYYAVKSGLID</sequence>
<dbReference type="SMART" id="SM00448">
    <property type="entry name" value="REC"/>
    <property type="match status" value="1"/>
</dbReference>
<dbReference type="InterPro" id="IPR011006">
    <property type="entry name" value="CheY-like_superfamily"/>
</dbReference>
<feature type="modified residue" description="4-aspartylphosphate" evidence="5">
    <location>
        <position position="53"/>
    </location>
</feature>
<dbReference type="InterPro" id="IPR058245">
    <property type="entry name" value="NreC/VraR/RcsB-like_REC"/>
</dbReference>
<dbReference type="EMBL" id="MELK01000047">
    <property type="protein sequence ID" value="OFW56334.1"/>
    <property type="molecule type" value="Genomic_DNA"/>
</dbReference>
<evidence type="ECO:0000256" key="3">
    <source>
        <dbReference type="ARBA" id="ARBA00023125"/>
    </source>
</evidence>
<evidence type="ECO:0000256" key="2">
    <source>
        <dbReference type="ARBA" id="ARBA00023015"/>
    </source>
</evidence>
<dbReference type="Pfam" id="PF00196">
    <property type="entry name" value="GerE"/>
    <property type="match status" value="1"/>
</dbReference>
<reference evidence="8 9" key="1">
    <citation type="journal article" date="2016" name="Nat. Commun.">
        <title>Thousands of microbial genomes shed light on interconnected biogeochemical processes in an aquifer system.</title>
        <authorList>
            <person name="Anantharaman K."/>
            <person name="Brown C.T."/>
            <person name="Hug L.A."/>
            <person name="Sharon I."/>
            <person name="Castelle C.J."/>
            <person name="Probst A.J."/>
            <person name="Thomas B.C."/>
            <person name="Singh A."/>
            <person name="Wilkins M.J."/>
            <person name="Karaoz U."/>
            <person name="Brodie E.L."/>
            <person name="Williams K.H."/>
            <person name="Hubbard S.S."/>
            <person name="Banfield J.F."/>
        </authorList>
    </citation>
    <scope>NUCLEOTIDE SEQUENCE [LARGE SCALE GENOMIC DNA]</scope>
</reference>
<comment type="caution">
    <text evidence="8">The sequence shown here is derived from an EMBL/GenBank/DDBJ whole genome shotgun (WGS) entry which is preliminary data.</text>
</comment>
<accession>A0A1F2WHL6</accession>
<evidence type="ECO:0000313" key="9">
    <source>
        <dbReference type="Proteomes" id="UP000177876"/>
    </source>
</evidence>
<dbReference type="GO" id="GO:0000160">
    <property type="term" value="P:phosphorelay signal transduction system"/>
    <property type="evidence" value="ECO:0007669"/>
    <property type="project" value="InterPro"/>
</dbReference>
<dbReference type="PANTHER" id="PTHR43214:SF41">
    <property type="entry name" value="NITRATE_NITRITE RESPONSE REGULATOR PROTEIN NARP"/>
    <property type="match status" value="1"/>
</dbReference>
<dbReference type="Proteomes" id="UP000177876">
    <property type="component" value="Unassembled WGS sequence"/>
</dbReference>
<dbReference type="InterPro" id="IPR016032">
    <property type="entry name" value="Sig_transdc_resp-reg_C-effctor"/>
</dbReference>